<dbReference type="Pfam" id="PF20887">
    <property type="entry name" value="PWP3A-B_N"/>
    <property type="match status" value="1"/>
</dbReference>
<feature type="domain" description="PWWP" evidence="4">
    <location>
        <begin position="402"/>
        <end position="420"/>
    </location>
</feature>
<dbReference type="RefSeq" id="XP_054837066.1">
    <property type="nucleotide sequence ID" value="XM_054981091.1"/>
</dbReference>
<dbReference type="KEGG" id="emc:129330862"/>
<feature type="compositionally biased region" description="Basic and acidic residues" evidence="2">
    <location>
        <begin position="191"/>
        <end position="205"/>
    </location>
</feature>
<feature type="compositionally biased region" description="Polar residues" evidence="2">
    <location>
        <begin position="127"/>
        <end position="145"/>
    </location>
</feature>
<dbReference type="CDD" id="cd06080">
    <property type="entry name" value="PWWP_MUM1-like"/>
    <property type="match status" value="1"/>
</dbReference>
<protein>
    <submittedName>
        <fullName evidence="6 7">PWWP domain-containing DNA repair factor 3A isoform X1</fullName>
    </submittedName>
</protein>
<dbReference type="SUPFAM" id="SSF63748">
    <property type="entry name" value="Tudor/PWWP/MBT"/>
    <property type="match status" value="1"/>
</dbReference>
<keyword evidence="3" id="KW-0472">Membrane</keyword>
<dbReference type="Gene3D" id="2.30.30.140">
    <property type="match status" value="1"/>
</dbReference>
<keyword evidence="3" id="KW-0812">Transmembrane</keyword>
<feature type="region of interest" description="Disordered" evidence="2">
    <location>
        <begin position="172"/>
        <end position="238"/>
    </location>
</feature>
<gene>
    <name evidence="6 7" type="primary">PWWP3A</name>
</gene>
<evidence type="ECO:0000256" key="2">
    <source>
        <dbReference type="SAM" id="MobiDB-lite"/>
    </source>
</evidence>
<evidence type="ECO:0000313" key="5">
    <source>
        <dbReference type="Proteomes" id="UP001190640"/>
    </source>
</evidence>
<feature type="compositionally biased region" description="Basic and acidic residues" evidence="2">
    <location>
        <begin position="266"/>
        <end position="286"/>
    </location>
</feature>
<evidence type="ECO:0000313" key="7">
    <source>
        <dbReference type="RefSeq" id="XP_054837067.1"/>
    </source>
</evidence>
<name>A0AA97JGJ3_EUBMA</name>
<sequence length="775" mass="87619">MNEGEYVLCKWKKRLWPAKILSRSCASRKRQAPKDAATFFLVEILGPDKQAKVRHADVEPLKEESIGSIASKLAQNTKSHKVVEELIYRGALRKALNILHQDASFKEKSLLEMGKSKVVAWKEVKEPSSSTHGTVHHLPSSQNDTQQRREKTSEASAVLEIGSTQYKRWLRSGAKAEGSSSANRRSPCLSKGDERHYQDKSRSERSSPSTTSPCLVRTSPPAHSFHNWAKSTPDKKLGGKLGVSGELLGSLVNCPSAEVIEDPSEKEEFPPRKYSKDMSGQKRPQDSEGTCQKPTPVVASLGWERRCASLHESSAYSPDPVGPNLDRIQEENPCPCGDEAKNSLFCYLEEKAGRRSSTDPERRLSPIRESCLSSAFEAEEATEDEEELPSILLYQEPCLMETGMLVWCKLRRYPYWPAVVKNVRRKAKKASVLLIEKCMDVKKSKRFSFYLRNLKHFDCEEKDMLIDKARESFQDEINWCIDLIADYRIRVEGMEEGKMAGAELVNPFLAEPLITFSPQDLCFFLVSSSLMSLLTSCHSFTGTFLEYCADDMSYPVRKQTHHILSQISFPRKEEGDSEVPPPEEGDSEKPPPEATPTKPAKKVLPDRMRAARDKANKKIVEFIVKAKGADEHLRAILKSKKQSRWLNEFLSPPPYLTCIETYLEDDDQQDLVVKYLQGVYREVDAQLLPCSNGDSIVLDVLFPEAIIYAISAVDRIDYKKAEEKYMKGPLLSHSIFPLCIGYLLSQLVYIYPLALFMEMSLTLYGNVLDTIWKCT</sequence>
<evidence type="ECO:0000256" key="3">
    <source>
        <dbReference type="SAM" id="Phobius"/>
    </source>
</evidence>
<feature type="transmembrane region" description="Helical" evidence="3">
    <location>
        <begin position="734"/>
        <end position="754"/>
    </location>
</feature>
<dbReference type="InterPro" id="IPR048795">
    <property type="entry name" value="PWP3A_3B_4_C"/>
</dbReference>
<dbReference type="InterPro" id="IPR035504">
    <property type="entry name" value="MUM1-like_PWWP"/>
</dbReference>
<evidence type="ECO:0000313" key="6">
    <source>
        <dbReference type="RefSeq" id="XP_054837066.1"/>
    </source>
</evidence>
<feature type="region of interest" description="Disordered" evidence="2">
    <location>
        <begin position="259"/>
        <end position="295"/>
    </location>
</feature>
<evidence type="ECO:0000259" key="4">
    <source>
        <dbReference type="PROSITE" id="PS50812"/>
    </source>
</evidence>
<dbReference type="PROSITE" id="PS50812">
    <property type="entry name" value="PWWP"/>
    <property type="match status" value="1"/>
</dbReference>
<feature type="region of interest" description="Disordered" evidence="2">
    <location>
        <begin position="565"/>
        <end position="606"/>
    </location>
</feature>
<evidence type="ECO:0000256" key="1">
    <source>
        <dbReference type="ARBA" id="ARBA00008188"/>
    </source>
</evidence>
<dbReference type="InterPro" id="IPR040263">
    <property type="entry name" value="PWP3A_3B_4"/>
</dbReference>
<keyword evidence="5" id="KW-1185">Reference proteome</keyword>
<proteinExistence type="inferred from homology"/>
<feature type="compositionally biased region" description="Acidic residues" evidence="2">
    <location>
        <begin position="575"/>
        <end position="586"/>
    </location>
</feature>
<dbReference type="Pfam" id="PF20884">
    <property type="entry name" value="MUM1-like_PWWP"/>
    <property type="match status" value="1"/>
</dbReference>
<dbReference type="Pfam" id="PF20886">
    <property type="entry name" value="PWP3A-B_C"/>
    <property type="match status" value="1"/>
</dbReference>
<dbReference type="InterPro" id="IPR048765">
    <property type="entry name" value="PWP3A_3B_4_N"/>
</dbReference>
<dbReference type="AlphaFoldDB" id="A0AA97JGJ3"/>
<accession>A0AA97JGJ3</accession>
<dbReference type="FunFam" id="2.30.30.140:FF:000063">
    <property type="entry name" value="PWWP domain-containing DNA repair factor 3A"/>
    <property type="match status" value="1"/>
</dbReference>
<reference evidence="6 7" key="1">
    <citation type="submission" date="2025-04" db="UniProtKB">
        <authorList>
            <consortium name="RefSeq"/>
        </authorList>
    </citation>
    <scope>IDENTIFICATION</scope>
    <source>
        <tissue evidence="6 7">Blood</tissue>
    </source>
</reference>
<organism evidence="5 6">
    <name type="scientific">Eublepharis macularius</name>
    <name type="common">Leopard gecko</name>
    <name type="synonym">Cyrtodactylus macularius</name>
    <dbReference type="NCBI Taxonomy" id="481883"/>
    <lineage>
        <taxon>Eukaryota</taxon>
        <taxon>Metazoa</taxon>
        <taxon>Chordata</taxon>
        <taxon>Craniata</taxon>
        <taxon>Vertebrata</taxon>
        <taxon>Euteleostomi</taxon>
        <taxon>Lepidosauria</taxon>
        <taxon>Squamata</taxon>
        <taxon>Bifurcata</taxon>
        <taxon>Gekkota</taxon>
        <taxon>Eublepharidae</taxon>
        <taxon>Eublepharinae</taxon>
        <taxon>Eublepharis</taxon>
    </lineage>
</organism>
<dbReference type="InterPro" id="IPR000313">
    <property type="entry name" value="PWWP_dom"/>
</dbReference>
<dbReference type="PANTHER" id="PTHR31333">
    <property type="entry name" value="PWWP DOMAIN-CONTAINING DNA REPAIR FACTOR 3 FAMILY MEMBER"/>
    <property type="match status" value="1"/>
</dbReference>
<dbReference type="GeneID" id="129330862"/>
<comment type="similarity">
    <text evidence="1">Belongs to the PWWP3A family.</text>
</comment>
<keyword evidence="3" id="KW-1133">Transmembrane helix</keyword>
<dbReference type="PANTHER" id="PTHR31333:SF6">
    <property type="entry name" value="MUM1 LIKE 1"/>
    <property type="match status" value="1"/>
</dbReference>
<dbReference type="Proteomes" id="UP001190640">
    <property type="component" value="Chromosome 5"/>
</dbReference>
<feature type="region of interest" description="Disordered" evidence="2">
    <location>
        <begin position="125"/>
        <end position="156"/>
    </location>
</feature>
<dbReference type="RefSeq" id="XP_054837067.1">
    <property type="nucleotide sequence ID" value="XM_054981092.1"/>
</dbReference>
<dbReference type="Gene3D" id="6.10.300.20">
    <property type="match status" value="1"/>
</dbReference>
<dbReference type="CTD" id="84939"/>